<name>A0ABP7Y7G5_9SPHI</name>
<dbReference type="SUPFAM" id="SSF46894">
    <property type="entry name" value="C-terminal effector domain of the bipartite response regulators"/>
    <property type="match status" value="1"/>
</dbReference>
<organism evidence="6 7">
    <name type="scientific">Sphingobacterium kyonggiense</name>
    <dbReference type="NCBI Taxonomy" id="714075"/>
    <lineage>
        <taxon>Bacteria</taxon>
        <taxon>Pseudomonadati</taxon>
        <taxon>Bacteroidota</taxon>
        <taxon>Sphingobacteriia</taxon>
        <taxon>Sphingobacteriales</taxon>
        <taxon>Sphingobacteriaceae</taxon>
        <taxon>Sphingobacterium</taxon>
    </lineage>
</organism>
<accession>A0ABP7Y7G5</accession>
<reference evidence="7" key="1">
    <citation type="journal article" date="2019" name="Int. J. Syst. Evol. Microbiol.">
        <title>The Global Catalogue of Microorganisms (GCM) 10K type strain sequencing project: providing services to taxonomists for standard genome sequencing and annotation.</title>
        <authorList>
            <consortium name="The Broad Institute Genomics Platform"/>
            <consortium name="The Broad Institute Genome Sequencing Center for Infectious Disease"/>
            <person name="Wu L."/>
            <person name="Ma J."/>
        </authorList>
    </citation>
    <scope>NUCLEOTIDE SEQUENCE [LARGE SCALE GENOMIC DNA]</scope>
    <source>
        <strain evidence="7">JCM 16704</strain>
    </source>
</reference>
<dbReference type="PROSITE" id="PS00622">
    <property type="entry name" value="HTH_LUXR_1"/>
    <property type="match status" value="1"/>
</dbReference>
<evidence type="ECO:0000256" key="4">
    <source>
        <dbReference type="SAM" id="Phobius"/>
    </source>
</evidence>
<keyword evidence="1" id="KW-0805">Transcription regulation</keyword>
<dbReference type="InterPro" id="IPR000792">
    <property type="entry name" value="Tscrpt_reg_LuxR_C"/>
</dbReference>
<dbReference type="PANTHER" id="PTHR44688">
    <property type="entry name" value="DNA-BINDING TRANSCRIPTIONAL ACTIVATOR DEVR_DOSR"/>
    <property type="match status" value="1"/>
</dbReference>
<dbReference type="PRINTS" id="PR00038">
    <property type="entry name" value="HTHLUXR"/>
</dbReference>
<dbReference type="Gene3D" id="1.10.10.10">
    <property type="entry name" value="Winged helix-like DNA-binding domain superfamily/Winged helix DNA-binding domain"/>
    <property type="match status" value="1"/>
</dbReference>
<feature type="transmembrane region" description="Helical" evidence="4">
    <location>
        <begin position="128"/>
        <end position="145"/>
    </location>
</feature>
<evidence type="ECO:0000256" key="3">
    <source>
        <dbReference type="ARBA" id="ARBA00023163"/>
    </source>
</evidence>
<dbReference type="Proteomes" id="UP001500101">
    <property type="component" value="Unassembled WGS sequence"/>
</dbReference>
<evidence type="ECO:0000256" key="1">
    <source>
        <dbReference type="ARBA" id="ARBA00023015"/>
    </source>
</evidence>
<proteinExistence type="predicted"/>
<keyword evidence="7" id="KW-1185">Reference proteome</keyword>
<dbReference type="InterPro" id="IPR036388">
    <property type="entry name" value="WH-like_DNA-bd_sf"/>
</dbReference>
<keyword evidence="2" id="KW-0238">DNA-binding</keyword>
<keyword evidence="4" id="KW-0812">Transmembrane</keyword>
<dbReference type="InterPro" id="IPR016032">
    <property type="entry name" value="Sig_transdc_resp-reg_C-effctor"/>
</dbReference>
<protein>
    <recommendedName>
        <fullName evidence="5">HTH luxR-type domain-containing protein</fullName>
    </recommendedName>
</protein>
<feature type="domain" description="HTH luxR-type" evidence="5">
    <location>
        <begin position="236"/>
        <end position="301"/>
    </location>
</feature>
<evidence type="ECO:0000313" key="6">
    <source>
        <dbReference type="EMBL" id="GAA4131938.1"/>
    </source>
</evidence>
<feature type="transmembrane region" description="Helical" evidence="4">
    <location>
        <begin position="165"/>
        <end position="185"/>
    </location>
</feature>
<dbReference type="PANTHER" id="PTHR44688:SF16">
    <property type="entry name" value="DNA-BINDING TRANSCRIPTIONAL ACTIVATOR DEVR_DOSR"/>
    <property type="match status" value="1"/>
</dbReference>
<feature type="transmembrane region" description="Helical" evidence="4">
    <location>
        <begin position="6"/>
        <end position="24"/>
    </location>
</feature>
<feature type="transmembrane region" description="Helical" evidence="4">
    <location>
        <begin position="95"/>
        <end position="116"/>
    </location>
</feature>
<evidence type="ECO:0000313" key="7">
    <source>
        <dbReference type="Proteomes" id="UP001500101"/>
    </source>
</evidence>
<sequence>MHPATLAAIIIELIILGAQAALYLQRPHDRTRLGYIILLLLLLGFNFVNGLLPNPGYALPIYVQHIIVNTFGFMIVSYFPFYFYRFFGLEKLRFLAVYGVPLFLLLPYFSFFVVGLSIHEDIAYTHRYGYIVPTVYALVLLAGIGRAIRFAYREHRNRHLFTEELAAYIAIMPWAFLAPVVYFGWGQLTETLFTNLGFLGLSVFLLYRSLNYELAEKRELAELREMGMAHAPYFEENCVHYGLSGREKEVAQYIRQGLRNREIADRLFIAESTVKKHIENMFHKTGAAGRMELVHVLVYSISHEK</sequence>
<dbReference type="SMART" id="SM00421">
    <property type="entry name" value="HTH_LUXR"/>
    <property type="match status" value="1"/>
</dbReference>
<dbReference type="Pfam" id="PF00196">
    <property type="entry name" value="GerE"/>
    <property type="match status" value="1"/>
</dbReference>
<keyword evidence="3" id="KW-0804">Transcription</keyword>
<dbReference type="CDD" id="cd06170">
    <property type="entry name" value="LuxR_C_like"/>
    <property type="match status" value="1"/>
</dbReference>
<keyword evidence="4" id="KW-0472">Membrane</keyword>
<evidence type="ECO:0000259" key="5">
    <source>
        <dbReference type="PROSITE" id="PS50043"/>
    </source>
</evidence>
<dbReference type="EMBL" id="BAAAZI010000004">
    <property type="protein sequence ID" value="GAA4131938.1"/>
    <property type="molecule type" value="Genomic_DNA"/>
</dbReference>
<feature type="transmembrane region" description="Helical" evidence="4">
    <location>
        <begin position="33"/>
        <end position="52"/>
    </location>
</feature>
<dbReference type="PROSITE" id="PS50043">
    <property type="entry name" value="HTH_LUXR_2"/>
    <property type="match status" value="1"/>
</dbReference>
<feature type="transmembrane region" description="Helical" evidence="4">
    <location>
        <begin position="58"/>
        <end position="83"/>
    </location>
</feature>
<gene>
    <name evidence="6" type="ORF">GCM10022216_02520</name>
</gene>
<comment type="caution">
    <text evidence="6">The sequence shown here is derived from an EMBL/GenBank/DDBJ whole genome shotgun (WGS) entry which is preliminary data.</text>
</comment>
<evidence type="ECO:0000256" key="2">
    <source>
        <dbReference type="ARBA" id="ARBA00023125"/>
    </source>
</evidence>
<keyword evidence="4" id="KW-1133">Transmembrane helix</keyword>
<dbReference type="RefSeq" id="WP_344672860.1">
    <property type="nucleotide sequence ID" value="NZ_BAAAZI010000004.1"/>
</dbReference>
<feature type="transmembrane region" description="Helical" evidence="4">
    <location>
        <begin position="191"/>
        <end position="210"/>
    </location>
</feature>